<keyword evidence="4" id="KW-1185">Reference proteome</keyword>
<evidence type="ECO:0000313" key="2">
    <source>
        <dbReference type="EMBL" id="CAI3973505.1"/>
    </source>
</evidence>
<reference evidence="2" key="1">
    <citation type="submission" date="2022-10" db="EMBL/GenBank/DDBJ databases">
        <authorList>
            <person name="Chen Y."/>
            <person name="Dougan E. K."/>
            <person name="Chan C."/>
            <person name="Rhodes N."/>
            <person name="Thang M."/>
        </authorList>
    </citation>
    <scope>NUCLEOTIDE SEQUENCE</scope>
</reference>
<dbReference type="OrthoDB" id="10339406at2759"/>
<protein>
    <submittedName>
        <fullName evidence="3">Tyr recombinase domain-containing protein</fullName>
    </submittedName>
</protein>
<organism evidence="2">
    <name type="scientific">Cladocopium goreaui</name>
    <dbReference type="NCBI Taxonomy" id="2562237"/>
    <lineage>
        <taxon>Eukaryota</taxon>
        <taxon>Sar</taxon>
        <taxon>Alveolata</taxon>
        <taxon>Dinophyceae</taxon>
        <taxon>Suessiales</taxon>
        <taxon>Symbiodiniaceae</taxon>
        <taxon>Cladocopium</taxon>
    </lineage>
</organism>
<dbReference type="EMBL" id="CAMXCT010000080">
    <property type="protein sequence ID" value="CAI3973505.1"/>
    <property type="molecule type" value="Genomic_DNA"/>
</dbReference>
<evidence type="ECO:0000313" key="3">
    <source>
        <dbReference type="EMBL" id="CAL4760817.1"/>
    </source>
</evidence>
<sequence>MSIGELKALGTEVAEPKKKLAKLRLELSSLKRFLLEKESGESESSFSFVSEPPLAGPRAELSAAAADLFPQPSWCGNVSCSGSRSSPASTISWERRLEISREVGRFLAPAVRSEYHGSSGREKIPLASRFWLVARSFHGEVLNPIRVFSKWGLAKELVKRGSECGESVFVGLPSQCEIGCAIAVLVCVPFSPWHRQVSRRVLKATLTKPSAVEVLAVPEESREEPQEEAKCMKLWVGLITHELVGHVHWDEDPGAAECAFTLDGVQGFVPFAKSLADAASEHFAFLSAESMEASGLDLKSWTLAWTGVSLENPYPDLDPGMVEAALASGIEKSSLEQMQALVSKGLKKNVKLTDPFLGNLADPLSESEGEVPEEEDGSVFAPISSDPVAAALGKLTEIAGVLAEDRKKKPSVSKLEAALDSAHGGHSEVAVGSGKRFAAAWRAFRVILRDAPGDGRPPFLSTVGPSVGRNFSLFAVGKDALLDRVILDGRPANCLVQKLDSWTASMASATCLVDICVGPGEVLLCSGEDLRDFFYQFKVTPSRTARNTLAEPLNLAEADKVFGKQFEDGRGLTYCGLSSLAMGDTNACEFAQASHLAMMLFHEVLFSHELLHMHGKVPRSFFCGGIITDDLVLLEKCLKEQFEAVGNGFETEKSLVLQLSDEFISELWSLILVGFQPQKFEERSLGLWTLLARGLHYYERWRLKVAVPTHINVLEMKSFLREERLISYKQKHVRCLFGLDSQVCLGALCKGRAGSITLNREMRRNVPHILGSDLYSLFMYFPSAVNRADDPTRHSIPRGPDVDLPFWWSGALHGDFSGHDAWIKGVEEDVFKAPFDLTTLKSTFSPLFATARERHDGGLVKRQLRVEEKLSSRPSANLSSRPSTNLSSQPSAKLSSQPEREVVHAHEREYDILATERECVLAHEGVYNICRADEDLLDEKVRMQIVVLLRGGCFRTLGAAIICCSFSVAVDEGNSHSDFLSLLLQICQEGGIFTGLRAQIPLGFSDWRVMQHIDAPNLNRS</sequence>
<feature type="compositionally biased region" description="Polar residues" evidence="1">
    <location>
        <begin position="872"/>
        <end position="897"/>
    </location>
</feature>
<dbReference type="Proteomes" id="UP001152797">
    <property type="component" value="Unassembled WGS sequence"/>
</dbReference>
<evidence type="ECO:0000313" key="4">
    <source>
        <dbReference type="Proteomes" id="UP001152797"/>
    </source>
</evidence>
<evidence type="ECO:0000256" key="1">
    <source>
        <dbReference type="SAM" id="MobiDB-lite"/>
    </source>
</evidence>
<comment type="caution">
    <text evidence="2">The sequence shown here is derived from an EMBL/GenBank/DDBJ whole genome shotgun (WGS) entry which is preliminary data.</text>
</comment>
<accession>A0A9P1FG64</accession>
<dbReference type="EMBL" id="CAMXCT020000080">
    <property type="protein sequence ID" value="CAL1126880.1"/>
    <property type="molecule type" value="Genomic_DNA"/>
</dbReference>
<proteinExistence type="predicted"/>
<feature type="region of interest" description="Disordered" evidence="1">
    <location>
        <begin position="868"/>
        <end position="903"/>
    </location>
</feature>
<gene>
    <name evidence="2" type="ORF">C1SCF055_LOCUS2010</name>
</gene>
<dbReference type="EMBL" id="CAMXCT030000080">
    <property type="protein sequence ID" value="CAL4760817.1"/>
    <property type="molecule type" value="Genomic_DNA"/>
</dbReference>
<reference evidence="3 4" key="2">
    <citation type="submission" date="2024-05" db="EMBL/GenBank/DDBJ databases">
        <authorList>
            <person name="Chen Y."/>
            <person name="Shah S."/>
            <person name="Dougan E. K."/>
            <person name="Thang M."/>
            <person name="Chan C."/>
        </authorList>
    </citation>
    <scope>NUCLEOTIDE SEQUENCE [LARGE SCALE GENOMIC DNA]</scope>
</reference>
<dbReference type="AlphaFoldDB" id="A0A9P1FG64"/>
<name>A0A9P1FG64_9DINO</name>